<organism evidence="1 2">
    <name type="scientific">Bosea lupini</name>
    <dbReference type="NCBI Taxonomy" id="1036779"/>
    <lineage>
        <taxon>Bacteria</taxon>
        <taxon>Pseudomonadati</taxon>
        <taxon>Pseudomonadota</taxon>
        <taxon>Alphaproteobacteria</taxon>
        <taxon>Hyphomicrobiales</taxon>
        <taxon>Boseaceae</taxon>
        <taxon>Bosea</taxon>
    </lineage>
</organism>
<dbReference type="EMBL" id="FOAN01000001">
    <property type="protein sequence ID" value="SEK23415.1"/>
    <property type="molecule type" value="Genomic_DNA"/>
</dbReference>
<dbReference type="Proteomes" id="UP000199664">
    <property type="component" value="Unassembled WGS sequence"/>
</dbReference>
<evidence type="ECO:0000313" key="2">
    <source>
        <dbReference type="Proteomes" id="UP000199664"/>
    </source>
</evidence>
<dbReference type="RefSeq" id="WP_091828449.1">
    <property type="nucleotide sequence ID" value="NZ_FOAN01000001.1"/>
</dbReference>
<dbReference type="STRING" id="1036779.SAMN04515666_1013"/>
<accession>A0A1H7FJC9</accession>
<protein>
    <recommendedName>
        <fullName evidence="3">Phage gp6-like head-tail connector protein</fullName>
    </recommendedName>
</protein>
<proteinExistence type="predicted"/>
<dbReference type="OrthoDB" id="8213325at2"/>
<gene>
    <name evidence="1" type="ORF">SAMN04515666_1013</name>
</gene>
<dbReference type="AlphaFoldDB" id="A0A1H7FJC9"/>
<sequence>MLEVITAAENRKLTTLAAVKADLGLTGAEEDARLDALIEQYSAAIVGWCGRPFALEMLRETIFSPAATNGLMLSCWPVVSIASITLDGVAIAPEAYTVDRNAGLVHQRQPGPSGFWWPRGETVATYAAGYILPGSAERTLPYDVERAAIMLVKAAFLAAERDPHVRSDSVEGVGTTTWFSTLGTAGDAMPLEVQGLLTPYHHLTVG</sequence>
<keyword evidence="2" id="KW-1185">Reference proteome</keyword>
<evidence type="ECO:0000313" key="1">
    <source>
        <dbReference type="EMBL" id="SEK23415.1"/>
    </source>
</evidence>
<reference evidence="2" key="1">
    <citation type="submission" date="2016-10" db="EMBL/GenBank/DDBJ databases">
        <authorList>
            <person name="Varghese N."/>
            <person name="Submissions S."/>
        </authorList>
    </citation>
    <scope>NUCLEOTIDE SEQUENCE [LARGE SCALE GENOMIC DNA]</scope>
    <source>
        <strain evidence="2">LMG 26383,CCUG 61248,R- 45681</strain>
    </source>
</reference>
<name>A0A1H7FJC9_9HYPH</name>
<evidence type="ECO:0008006" key="3">
    <source>
        <dbReference type="Google" id="ProtNLM"/>
    </source>
</evidence>